<dbReference type="EMBL" id="WHJC01000122">
    <property type="protein sequence ID" value="MPQ43910.1"/>
    <property type="molecule type" value="Genomic_DNA"/>
</dbReference>
<dbReference type="Pfam" id="PF22564">
    <property type="entry name" value="HAAS"/>
    <property type="match status" value="1"/>
</dbReference>
<feature type="transmembrane region" description="Helical" evidence="1">
    <location>
        <begin position="80"/>
        <end position="110"/>
    </location>
</feature>
<keyword evidence="1" id="KW-1133">Transmembrane helix</keyword>
<keyword evidence="1" id="KW-0812">Transmembrane</keyword>
<protein>
    <submittedName>
        <fullName evidence="2">DUF1700 domain-containing protein</fullName>
    </submittedName>
</protein>
<feature type="transmembrane region" description="Helical" evidence="1">
    <location>
        <begin position="149"/>
        <end position="172"/>
    </location>
</feature>
<keyword evidence="3" id="KW-1185">Reference proteome</keyword>
<dbReference type="OrthoDB" id="95800at2"/>
<reference evidence="2 3" key="1">
    <citation type="submission" date="2019-10" db="EMBL/GenBank/DDBJ databases">
        <title>The Genome Sequence of Clostridium tarantellae Isolated from Fish Brain.</title>
        <authorList>
            <person name="Bano L."/>
            <person name="Kiel M."/>
            <person name="Sales G."/>
            <person name="Doxey A.C."/>
            <person name="Mansfield M.J."/>
            <person name="Schiavone M."/>
            <person name="Rossetto O."/>
            <person name="Pirazzini M."/>
            <person name="Dobrindt U."/>
            <person name="Montecucco C."/>
        </authorList>
    </citation>
    <scope>NUCLEOTIDE SEQUENCE [LARGE SCALE GENOMIC DNA]</scope>
    <source>
        <strain evidence="2 3">DSM 3997</strain>
    </source>
</reference>
<name>A0A6I1MLL7_9CLOT</name>
<dbReference type="RefSeq" id="WP_152889910.1">
    <property type="nucleotide sequence ID" value="NZ_WHJC01000122.1"/>
</dbReference>
<dbReference type="Proteomes" id="UP000430345">
    <property type="component" value="Unassembled WGS sequence"/>
</dbReference>
<gene>
    <name evidence="2" type="ORF">GBZ86_09075</name>
</gene>
<sequence length="197" mass="21641">MNKETFIRELNKKLSKLPKEEKESALEYYIEYFNEADIKNDENVDKELGSPSKIASEILANYAIKDNVGKTKASKIRISAIWFIILAILAAPITLPLVIALISIILSMVLVMLSLIFAFGITALAIVGTGFFTIFAGFTVMVQDFATSIMFIGIGLATLGVGILISMAIFYLSKLSFRGIISISNKLLKKFGSSKLK</sequence>
<keyword evidence="1" id="KW-0472">Membrane</keyword>
<feature type="transmembrane region" description="Helical" evidence="1">
    <location>
        <begin position="116"/>
        <end position="142"/>
    </location>
</feature>
<evidence type="ECO:0000256" key="1">
    <source>
        <dbReference type="SAM" id="Phobius"/>
    </source>
</evidence>
<proteinExistence type="predicted"/>
<dbReference type="AlphaFoldDB" id="A0A6I1MLL7"/>
<comment type="caution">
    <text evidence="2">The sequence shown here is derived from an EMBL/GenBank/DDBJ whole genome shotgun (WGS) entry which is preliminary data.</text>
</comment>
<organism evidence="2 3">
    <name type="scientific">Clostridium tarantellae</name>
    <dbReference type="NCBI Taxonomy" id="39493"/>
    <lineage>
        <taxon>Bacteria</taxon>
        <taxon>Bacillati</taxon>
        <taxon>Bacillota</taxon>
        <taxon>Clostridia</taxon>
        <taxon>Eubacteriales</taxon>
        <taxon>Clostridiaceae</taxon>
        <taxon>Clostridium</taxon>
    </lineage>
</organism>
<evidence type="ECO:0000313" key="3">
    <source>
        <dbReference type="Proteomes" id="UP000430345"/>
    </source>
</evidence>
<evidence type="ECO:0000313" key="2">
    <source>
        <dbReference type="EMBL" id="MPQ43910.1"/>
    </source>
</evidence>
<accession>A0A6I1MLL7</accession>